<gene>
    <name evidence="1" type="ORF">E2I00_007415</name>
</gene>
<accession>A0A6A1Q724</accession>
<dbReference type="EMBL" id="SGJD01000814">
    <property type="protein sequence ID" value="KAB0403397.1"/>
    <property type="molecule type" value="Genomic_DNA"/>
</dbReference>
<evidence type="ECO:0000313" key="2">
    <source>
        <dbReference type="Proteomes" id="UP000437017"/>
    </source>
</evidence>
<dbReference type="Proteomes" id="UP000437017">
    <property type="component" value="Unassembled WGS sequence"/>
</dbReference>
<comment type="caution">
    <text evidence="1">The sequence shown here is derived from an EMBL/GenBank/DDBJ whole genome shotgun (WGS) entry which is preliminary data.</text>
</comment>
<name>A0A6A1Q724_BALPH</name>
<proteinExistence type="predicted"/>
<dbReference type="AlphaFoldDB" id="A0A6A1Q724"/>
<sequence length="154" mass="17927">WQVEGLLSTYLIPVAQVGKINPGWPTSRLRLNEEKVYIAAKGSVLSRESRRIENQVLIIEHDDRDSSSFLTQNQNFFYYMKDSHEDNYSNGFYTIHAIIIDGQQITFIERFSIVLNKVQNVKELLKRELSEIEYHTEISGNDQTVSETMFKALH</sequence>
<reference evidence="1 2" key="1">
    <citation type="journal article" date="2019" name="PLoS ONE">
        <title>Genomic analyses reveal an absence of contemporary introgressive admixture between fin whales and blue whales, despite known hybrids.</title>
        <authorList>
            <person name="Westbury M.V."/>
            <person name="Petersen B."/>
            <person name="Lorenzen E.D."/>
        </authorList>
    </citation>
    <scope>NUCLEOTIDE SEQUENCE [LARGE SCALE GENOMIC DNA]</scope>
    <source>
        <strain evidence="1">FinWhale-01</strain>
    </source>
</reference>
<organism evidence="1 2">
    <name type="scientific">Balaenoptera physalus</name>
    <name type="common">Fin whale</name>
    <name type="synonym">Balaena physalus</name>
    <dbReference type="NCBI Taxonomy" id="9770"/>
    <lineage>
        <taxon>Eukaryota</taxon>
        <taxon>Metazoa</taxon>
        <taxon>Chordata</taxon>
        <taxon>Craniata</taxon>
        <taxon>Vertebrata</taxon>
        <taxon>Euteleostomi</taxon>
        <taxon>Mammalia</taxon>
        <taxon>Eutheria</taxon>
        <taxon>Laurasiatheria</taxon>
        <taxon>Artiodactyla</taxon>
        <taxon>Whippomorpha</taxon>
        <taxon>Cetacea</taxon>
        <taxon>Mysticeti</taxon>
        <taxon>Balaenopteridae</taxon>
        <taxon>Balaenoptera</taxon>
    </lineage>
</organism>
<protein>
    <submittedName>
        <fullName evidence="1">Uncharacterized protein</fullName>
    </submittedName>
</protein>
<keyword evidence="2" id="KW-1185">Reference proteome</keyword>
<evidence type="ECO:0000313" key="1">
    <source>
        <dbReference type="EMBL" id="KAB0403397.1"/>
    </source>
</evidence>
<feature type="non-terminal residue" evidence="1">
    <location>
        <position position="1"/>
    </location>
</feature>